<evidence type="ECO:0000256" key="4">
    <source>
        <dbReference type="ARBA" id="ARBA00022968"/>
    </source>
</evidence>
<gene>
    <name evidence="8" type="primary">XLT2_3</name>
    <name evidence="8" type="ORF">A4A49_16856</name>
</gene>
<evidence type="ECO:0000256" key="3">
    <source>
        <dbReference type="ARBA" id="ARBA00022676"/>
    </source>
</evidence>
<keyword evidence="3 8" id="KW-0808">Transferase</keyword>
<comment type="subcellular location">
    <subcellularLocation>
        <location evidence="1">Golgi apparatus membrane</location>
        <topology evidence="1">Single-pass type II membrane protein</topology>
    </subcellularLocation>
</comment>
<dbReference type="STRING" id="49451.A0A1J6IMH9"/>
<sequence>MVLKTKRSTTDEHDFSKKTKPNFELKHAFHSVKSQIPLNHCLWLFITIFLQILILFFLIGSSPPHPPPSNTQQLFALDPDCQSGYVYVYDLPATFNTEFIDKCNELDPWKSRCSAVSNGGFGPRATGLERVVPANLTPAWYWTDMYAAEVIYHNRMLSHKCRTLDPEKATGFYIPFYAGLDIGKFLWFNYTAKDRDRKSEMVLDWLKKQSTFTRAKGVDHFMMLGRLTWDFRRLSDKDSEWGSSLLYMPLMKNVFRLSVEKHQNDDLEESVPYPTAFHPRSESDIVQWQNYIRNYERTKLFSFVGAKREKIKNDFRGILMDYCKSEDNCRAVDCATTVCSDGAPAIMEAFLDSDFCLQPRGDGLTRRSTFDCMLAGSIPVYFWRGTFKGQYEWHLPWMSETYTVFIDNDDVRDTNGTLILKVLEGIHKDKVKEMRETLINLLPKFVYARSGEDIGGVKDAFDITIDKVLKRLKSRRDQLFSRGQRIF</sequence>
<dbReference type="OrthoDB" id="1924787at2759"/>
<feature type="transmembrane region" description="Helical" evidence="6">
    <location>
        <begin position="41"/>
        <end position="60"/>
    </location>
</feature>
<dbReference type="OMA" id="SEWGSSL"/>
<keyword evidence="9" id="KW-1185">Reference proteome</keyword>
<dbReference type="GO" id="GO:0008378">
    <property type="term" value="F:galactosyltransferase activity"/>
    <property type="evidence" value="ECO:0007669"/>
    <property type="project" value="TreeGrafter"/>
</dbReference>
<dbReference type="EMBL" id="MJEQ01037188">
    <property type="protein sequence ID" value="OIT01768.1"/>
    <property type="molecule type" value="Genomic_DNA"/>
</dbReference>
<evidence type="ECO:0000256" key="5">
    <source>
        <dbReference type="ARBA" id="ARBA00023034"/>
    </source>
</evidence>
<dbReference type="InterPro" id="IPR004263">
    <property type="entry name" value="Exostosin"/>
</dbReference>
<dbReference type="PANTHER" id="PTHR11062:SF263">
    <property type="entry name" value="XYLOGLUCAN GALACTOSYLTRANSFERASE XLT2-LIKE"/>
    <property type="match status" value="1"/>
</dbReference>
<dbReference type="Proteomes" id="UP000187609">
    <property type="component" value="Unassembled WGS sequence"/>
</dbReference>
<feature type="domain" description="Exostosin GT47" evidence="7">
    <location>
        <begin position="81"/>
        <end position="417"/>
    </location>
</feature>
<dbReference type="GO" id="GO:0009969">
    <property type="term" value="P:xyloglucan biosynthetic process"/>
    <property type="evidence" value="ECO:0007669"/>
    <property type="project" value="TreeGrafter"/>
</dbReference>
<name>A0A1J6IMH9_NICAT</name>
<accession>A0A1J6IMH9</accession>
<keyword evidence="4" id="KW-0735">Signal-anchor</keyword>
<comment type="caution">
    <text evidence="8">The sequence shown here is derived from an EMBL/GenBank/DDBJ whole genome shotgun (WGS) entry which is preliminary data.</text>
</comment>
<dbReference type="Pfam" id="PF03016">
    <property type="entry name" value="Exostosin_GT47"/>
    <property type="match status" value="1"/>
</dbReference>
<protein>
    <submittedName>
        <fullName evidence="8">Xyloglucan galactosyltransferase xlt2</fullName>
    </submittedName>
</protein>
<evidence type="ECO:0000313" key="8">
    <source>
        <dbReference type="EMBL" id="OIT01768.1"/>
    </source>
</evidence>
<evidence type="ECO:0000313" key="9">
    <source>
        <dbReference type="Proteomes" id="UP000187609"/>
    </source>
</evidence>
<evidence type="ECO:0000256" key="1">
    <source>
        <dbReference type="ARBA" id="ARBA00004323"/>
    </source>
</evidence>
<dbReference type="KEGG" id="nau:109226642"/>
<evidence type="ECO:0000256" key="6">
    <source>
        <dbReference type="SAM" id="Phobius"/>
    </source>
</evidence>
<proteinExistence type="inferred from homology"/>
<organism evidence="8 9">
    <name type="scientific">Nicotiana attenuata</name>
    <name type="common">Coyote tobacco</name>
    <dbReference type="NCBI Taxonomy" id="49451"/>
    <lineage>
        <taxon>Eukaryota</taxon>
        <taxon>Viridiplantae</taxon>
        <taxon>Streptophyta</taxon>
        <taxon>Embryophyta</taxon>
        <taxon>Tracheophyta</taxon>
        <taxon>Spermatophyta</taxon>
        <taxon>Magnoliopsida</taxon>
        <taxon>eudicotyledons</taxon>
        <taxon>Gunneridae</taxon>
        <taxon>Pentapetalae</taxon>
        <taxon>asterids</taxon>
        <taxon>lamiids</taxon>
        <taxon>Solanales</taxon>
        <taxon>Solanaceae</taxon>
        <taxon>Nicotianoideae</taxon>
        <taxon>Nicotianeae</taxon>
        <taxon>Nicotiana</taxon>
    </lineage>
</organism>
<dbReference type="Gramene" id="OIT01768">
    <property type="protein sequence ID" value="OIT01768"/>
    <property type="gene ID" value="A4A49_16856"/>
</dbReference>
<reference evidence="8" key="1">
    <citation type="submission" date="2016-11" db="EMBL/GenBank/DDBJ databases">
        <title>The genome of Nicotiana attenuata.</title>
        <authorList>
            <person name="Xu S."/>
            <person name="Brockmoeller T."/>
            <person name="Gaquerel E."/>
            <person name="Navarro A."/>
            <person name="Kuhl H."/>
            <person name="Gase K."/>
            <person name="Ling Z."/>
            <person name="Zhou W."/>
            <person name="Kreitzer C."/>
            <person name="Stanke M."/>
            <person name="Tang H."/>
            <person name="Lyons E."/>
            <person name="Pandey P."/>
            <person name="Pandey S.P."/>
            <person name="Timmermann B."/>
            <person name="Baldwin I.T."/>
        </authorList>
    </citation>
    <scope>NUCLEOTIDE SEQUENCE [LARGE SCALE GENOMIC DNA]</scope>
    <source>
        <strain evidence="8">UT</strain>
    </source>
</reference>
<keyword evidence="3 8" id="KW-0328">Glycosyltransferase</keyword>
<dbReference type="AlphaFoldDB" id="A0A1J6IMH9"/>
<comment type="similarity">
    <text evidence="2">Belongs to the glycosyltransferase 47 family.</text>
</comment>
<dbReference type="PANTHER" id="PTHR11062">
    <property type="entry name" value="EXOSTOSIN HEPARAN SULFATE GLYCOSYLTRANSFERASE -RELATED"/>
    <property type="match status" value="1"/>
</dbReference>
<evidence type="ECO:0000259" key="7">
    <source>
        <dbReference type="Pfam" id="PF03016"/>
    </source>
</evidence>
<dbReference type="GeneID" id="109226642"/>
<keyword evidence="6" id="KW-0812">Transmembrane</keyword>
<evidence type="ECO:0000256" key="2">
    <source>
        <dbReference type="ARBA" id="ARBA00010271"/>
    </source>
</evidence>
<dbReference type="InterPro" id="IPR040911">
    <property type="entry name" value="Exostosin_GT47"/>
</dbReference>
<dbReference type="GO" id="GO:0000139">
    <property type="term" value="C:Golgi membrane"/>
    <property type="evidence" value="ECO:0007669"/>
    <property type="project" value="UniProtKB-SubCell"/>
</dbReference>
<keyword evidence="5" id="KW-0333">Golgi apparatus</keyword>
<keyword evidence="6" id="KW-0472">Membrane</keyword>
<keyword evidence="6" id="KW-1133">Transmembrane helix</keyword>